<dbReference type="KEGG" id="pbl:PAAG_00245"/>
<keyword evidence="2" id="KW-0472">Membrane</keyword>
<evidence type="ECO:0000256" key="1">
    <source>
        <dbReference type="SAM" id="MobiDB-lite"/>
    </source>
</evidence>
<organism evidence="3 4">
    <name type="scientific">Paracoccidioides lutzii (strain ATCC MYA-826 / Pb01)</name>
    <name type="common">Paracoccidioides brasiliensis</name>
    <dbReference type="NCBI Taxonomy" id="502779"/>
    <lineage>
        <taxon>Eukaryota</taxon>
        <taxon>Fungi</taxon>
        <taxon>Dikarya</taxon>
        <taxon>Ascomycota</taxon>
        <taxon>Pezizomycotina</taxon>
        <taxon>Eurotiomycetes</taxon>
        <taxon>Eurotiomycetidae</taxon>
        <taxon>Onygenales</taxon>
        <taxon>Ajellomycetaceae</taxon>
        <taxon>Paracoccidioides</taxon>
    </lineage>
</organism>
<name>C1GP00_PARBA</name>
<reference evidence="3 4" key="1">
    <citation type="journal article" date="2011" name="PLoS Genet.">
        <title>Comparative genomic analysis of human fungal pathogens causing paracoccidioidomycosis.</title>
        <authorList>
            <person name="Desjardins C.A."/>
            <person name="Champion M.D."/>
            <person name="Holder J.W."/>
            <person name="Muszewska A."/>
            <person name="Goldberg J."/>
            <person name="Bailao A.M."/>
            <person name="Brigido M.M."/>
            <person name="Ferreira M.E."/>
            <person name="Garcia A.M."/>
            <person name="Grynberg M."/>
            <person name="Gujja S."/>
            <person name="Heiman D.I."/>
            <person name="Henn M.R."/>
            <person name="Kodira C.D."/>
            <person name="Leon-Narvaez H."/>
            <person name="Longo L.V."/>
            <person name="Ma L.J."/>
            <person name="Malavazi I."/>
            <person name="Matsuo A.L."/>
            <person name="Morais F.V."/>
            <person name="Pereira M."/>
            <person name="Rodriguez-Brito S."/>
            <person name="Sakthikumar S."/>
            <person name="Salem-Izacc S.M."/>
            <person name="Sykes S.M."/>
            <person name="Teixeira M.M."/>
            <person name="Vallejo M.C."/>
            <person name="Walter M.E."/>
            <person name="Yandava C."/>
            <person name="Young S."/>
            <person name="Zeng Q."/>
            <person name="Zucker J."/>
            <person name="Felipe M.S."/>
            <person name="Goldman G.H."/>
            <person name="Haas B.J."/>
            <person name="McEwen J.G."/>
            <person name="Nino-Vega G."/>
            <person name="Puccia R."/>
            <person name="San-Blas G."/>
            <person name="Soares C.M."/>
            <person name="Birren B.W."/>
            <person name="Cuomo C.A."/>
        </authorList>
    </citation>
    <scope>NUCLEOTIDE SEQUENCE [LARGE SCALE GENOMIC DNA]</scope>
    <source>
        <strain evidence="4">ATCC MYA-826 / Pb01</strain>
    </source>
</reference>
<keyword evidence="2" id="KW-1133">Transmembrane helix</keyword>
<dbReference type="EMBL" id="KN293992">
    <property type="protein sequence ID" value="EEH35922.2"/>
    <property type="molecule type" value="Genomic_DNA"/>
</dbReference>
<keyword evidence="2" id="KW-0812">Transmembrane</keyword>
<feature type="compositionally biased region" description="Basic and acidic residues" evidence="1">
    <location>
        <begin position="97"/>
        <end position="109"/>
    </location>
</feature>
<proteinExistence type="predicted"/>
<accession>C1GP00</accession>
<evidence type="ECO:0000313" key="3">
    <source>
        <dbReference type="EMBL" id="EEH35922.2"/>
    </source>
</evidence>
<gene>
    <name evidence="3" type="ORF">PAAG_00245</name>
</gene>
<dbReference type="GeneID" id="9100791"/>
<dbReference type="Proteomes" id="UP000002059">
    <property type="component" value="Partially assembled WGS sequence"/>
</dbReference>
<keyword evidence="4" id="KW-1185">Reference proteome</keyword>
<feature type="region of interest" description="Disordered" evidence="1">
    <location>
        <begin position="81"/>
        <end position="124"/>
    </location>
</feature>
<sequence length="185" mass="19936">MKMQENSIEIEERIELAISKKNFCNREVVEHRLSLFQVQVLSQLTNDSFNKTSAASHQQLEPLGGFIPPLVQPLVRPSGVSSNRVAVGGEKQASNRQKGEGKAETELREQTNTGLGWGSSSPVVPSELPVDKAAIRTGSRQLGSWPARPAVNVYSVDSGVVVCSCLLLSAVVLSTVSTLLLLLLT</sequence>
<feature type="transmembrane region" description="Helical" evidence="2">
    <location>
        <begin position="159"/>
        <end position="184"/>
    </location>
</feature>
<evidence type="ECO:0000256" key="2">
    <source>
        <dbReference type="SAM" id="Phobius"/>
    </source>
</evidence>
<dbReference type="RefSeq" id="XP_015700290.1">
    <property type="nucleotide sequence ID" value="XM_015843955.1"/>
</dbReference>
<dbReference type="VEuPathDB" id="FungiDB:PAAG_00245"/>
<protein>
    <submittedName>
        <fullName evidence="3">Uncharacterized protein</fullName>
    </submittedName>
</protein>
<evidence type="ECO:0000313" key="4">
    <source>
        <dbReference type="Proteomes" id="UP000002059"/>
    </source>
</evidence>
<dbReference type="AlphaFoldDB" id="C1GP00"/>
<dbReference type="HOGENOM" id="CLU_1461759_0_0_1"/>